<dbReference type="InterPro" id="IPR020846">
    <property type="entry name" value="MFS_dom"/>
</dbReference>
<comment type="caution">
    <text evidence="9">The sequence shown here is derived from an EMBL/GenBank/DDBJ whole genome shotgun (WGS) entry which is preliminary data.</text>
</comment>
<evidence type="ECO:0000313" key="9">
    <source>
        <dbReference type="EMBL" id="GEE03094.1"/>
    </source>
</evidence>
<feature type="transmembrane region" description="Helical" evidence="7">
    <location>
        <begin position="407"/>
        <end position="426"/>
    </location>
</feature>
<keyword evidence="10" id="KW-1185">Reference proteome</keyword>
<dbReference type="Proteomes" id="UP000444960">
    <property type="component" value="Unassembled WGS sequence"/>
</dbReference>
<feature type="transmembrane region" description="Helical" evidence="7">
    <location>
        <begin position="181"/>
        <end position="202"/>
    </location>
</feature>
<feature type="transmembrane region" description="Helical" evidence="7">
    <location>
        <begin position="115"/>
        <end position="132"/>
    </location>
</feature>
<dbReference type="Gene3D" id="1.20.1250.20">
    <property type="entry name" value="MFS general substrate transporter like domains"/>
    <property type="match status" value="1"/>
</dbReference>
<dbReference type="Pfam" id="PF07690">
    <property type="entry name" value="MFS_1"/>
    <property type="match status" value="1"/>
</dbReference>
<evidence type="ECO:0000256" key="3">
    <source>
        <dbReference type="ARBA" id="ARBA00022692"/>
    </source>
</evidence>
<name>A0A7I9VCS0_9ACTN</name>
<keyword evidence="4 7" id="KW-1133">Transmembrane helix</keyword>
<evidence type="ECO:0000256" key="5">
    <source>
        <dbReference type="ARBA" id="ARBA00023136"/>
    </source>
</evidence>
<comment type="subcellular location">
    <subcellularLocation>
        <location evidence="1">Cell membrane</location>
        <topology evidence="1">Multi-pass membrane protein</topology>
    </subcellularLocation>
</comment>
<feature type="transmembrane region" description="Helical" evidence="7">
    <location>
        <begin position="234"/>
        <end position="255"/>
    </location>
</feature>
<dbReference type="SUPFAM" id="SSF103473">
    <property type="entry name" value="MFS general substrate transporter"/>
    <property type="match status" value="1"/>
</dbReference>
<dbReference type="AlphaFoldDB" id="A0A7I9VCS0"/>
<feature type="transmembrane region" description="Helical" evidence="7">
    <location>
        <begin position="49"/>
        <end position="72"/>
    </location>
</feature>
<gene>
    <name evidence="9" type="ORF">nbrc107696_35400</name>
</gene>
<evidence type="ECO:0000256" key="6">
    <source>
        <dbReference type="SAM" id="MobiDB-lite"/>
    </source>
</evidence>
<reference evidence="10" key="1">
    <citation type="submission" date="2019-06" db="EMBL/GenBank/DDBJ databases">
        <title>Gordonia isolated from sludge of a wastewater treatment plant.</title>
        <authorList>
            <person name="Tamura T."/>
            <person name="Aoyama K."/>
            <person name="Kang Y."/>
            <person name="Saito S."/>
            <person name="Akiyama N."/>
            <person name="Yazawa K."/>
            <person name="Gonoi T."/>
            <person name="Mikami Y."/>
        </authorList>
    </citation>
    <scope>NUCLEOTIDE SEQUENCE [LARGE SCALE GENOMIC DNA]</scope>
    <source>
        <strain evidence="10">NBRC 107696</strain>
    </source>
</reference>
<dbReference type="EMBL" id="BJOV01000005">
    <property type="protein sequence ID" value="GEE03094.1"/>
    <property type="molecule type" value="Genomic_DNA"/>
</dbReference>
<dbReference type="OrthoDB" id="7441468at2"/>
<dbReference type="RefSeq" id="WP_161896655.1">
    <property type="nucleotide sequence ID" value="NZ_BJOV01000005.1"/>
</dbReference>
<accession>A0A7I9VCS0</accession>
<dbReference type="GO" id="GO:0022857">
    <property type="term" value="F:transmembrane transporter activity"/>
    <property type="evidence" value="ECO:0007669"/>
    <property type="project" value="InterPro"/>
</dbReference>
<keyword evidence="3 7" id="KW-0812">Transmembrane</keyword>
<feature type="transmembrane region" description="Helical" evidence="7">
    <location>
        <begin position="299"/>
        <end position="318"/>
    </location>
</feature>
<dbReference type="PROSITE" id="PS50850">
    <property type="entry name" value="MFS"/>
    <property type="match status" value="1"/>
</dbReference>
<feature type="region of interest" description="Disordered" evidence="6">
    <location>
        <begin position="449"/>
        <end position="469"/>
    </location>
</feature>
<organism evidence="9 10">
    <name type="scientific">Gordonia spumicola</name>
    <dbReference type="NCBI Taxonomy" id="589161"/>
    <lineage>
        <taxon>Bacteria</taxon>
        <taxon>Bacillati</taxon>
        <taxon>Actinomycetota</taxon>
        <taxon>Actinomycetes</taxon>
        <taxon>Mycobacteriales</taxon>
        <taxon>Gordoniaceae</taxon>
        <taxon>Gordonia</taxon>
    </lineage>
</organism>
<evidence type="ECO:0000313" key="10">
    <source>
        <dbReference type="Proteomes" id="UP000444960"/>
    </source>
</evidence>
<protein>
    <submittedName>
        <fullName evidence="9">Chloramphenicol efflux pump</fullName>
    </submittedName>
</protein>
<evidence type="ECO:0000256" key="2">
    <source>
        <dbReference type="ARBA" id="ARBA00022475"/>
    </source>
</evidence>
<evidence type="ECO:0000256" key="4">
    <source>
        <dbReference type="ARBA" id="ARBA00022989"/>
    </source>
</evidence>
<evidence type="ECO:0000256" key="1">
    <source>
        <dbReference type="ARBA" id="ARBA00004651"/>
    </source>
</evidence>
<feature type="transmembrane region" description="Helical" evidence="7">
    <location>
        <begin position="324"/>
        <end position="344"/>
    </location>
</feature>
<sequence>MTTGLRRPSRERDRTFAHILLNTAVANVTTSFLWFALTFWIYLETRNVIATGVIGGGYMLIIAMASIGFGTVVDRFRKLTVMRVSAVFTLVMFVLAGVVFASMPADAAASMTSPWLWLFAIFVLVGAVIENMRSVALSTTVTILIDADRRDRANGWVGTVQGLAFMVTSVFSGLAVGFLGMGWTVVLSVVFVAVGLAHLMVVSLPEEVEPAASDAEGAFDLRGSFRAVRAVPGLFALILFSTFNNFVGGVHMALFDPYGLELFSVQMWGVVFAISATGFMVGGALVAKFGLGTNPMRTMLIAVMVTGVIGGAITLRASPMLCIVLAWFFMAMFPAVEAAEQTVIQRVVPLPRQGRVFGFAGAFEAAAAPVTAFIVAPIAENIVIPWADGDGARVLAPVFGTGPARGIALIFLVAGVLTVLAAAVAFRTPVYRTVSAEYRAGADAESVSDAIDSVTTRPTTPDVVEPTGA</sequence>
<dbReference type="PANTHER" id="PTHR23513">
    <property type="entry name" value="INTEGRAL MEMBRANE EFFLUX PROTEIN-RELATED"/>
    <property type="match status" value="1"/>
</dbReference>
<dbReference type="InterPro" id="IPR036259">
    <property type="entry name" value="MFS_trans_sf"/>
</dbReference>
<feature type="transmembrane region" description="Helical" evidence="7">
    <location>
        <begin position="356"/>
        <end position="379"/>
    </location>
</feature>
<feature type="transmembrane region" description="Helical" evidence="7">
    <location>
        <begin position="20"/>
        <end position="43"/>
    </location>
</feature>
<evidence type="ECO:0000259" key="8">
    <source>
        <dbReference type="PROSITE" id="PS50850"/>
    </source>
</evidence>
<dbReference type="GO" id="GO:0005886">
    <property type="term" value="C:plasma membrane"/>
    <property type="evidence" value="ECO:0007669"/>
    <property type="project" value="UniProtKB-SubCell"/>
</dbReference>
<dbReference type="InterPro" id="IPR011701">
    <property type="entry name" value="MFS"/>
</dbReference>
<feature type="transmembrane region" description="Helical" evidence="7">
    <location>
        <begin position="84"/>
        <end position="103"/>
    </location>
</feature>
<feature type="domain" description="Major facilitator superfamily (MFS) profile" evidence="8">
    <location>
        <begin position="1"/>
        <end position="433"/>
    </location>
</feature>
<feature type="transmembrane region" description="Helical" evidence="7">
    <location>
        <begin position="153"/>
        <end position="175"/>
    </location>
</feature>
<feature type="transmembrane region" description="Helical" evidence="7">
    <location>
        <begin position="267"/>
        <end position="287"/>
    </location>
</feature>
<proteinExistence type="predicted"/>
<keyword evidence="5 7" id="KW-0472">Membrane</keyword>
<dbReference type="PANTHER" id="PTHR23513:SF6">
    <property type="entry name" value="MAJOR FACILITATOR SUPERFAMILY ASSOCIATED DOMAIN-CONTAINING PROTEIN"/>
    <property type="match status" value="1"/>
</dbReference>
<keyword evidence="2" id="KW-1003">Cell membrane</keyword>
<evidence type="ECO:0000256" key="7">
    <source>
        <dbReference type="SAM" id="Phobius"/>
    </source>
</evidence>